<evidence type="ECO:0000313" key="3">
    <source>
        <dbReference type="EMBL" id="MBB5055317.1"/>
    </source>
</evidence>
<dbReference type="InterPro" id="IPR048769">
    <property type="entry name" value="HepT-like_dom"/>
</dbReference>
<name>A0A840N9M9_9BRAD</name>
<protein>
    <recommendedName>
        <fullName evidence="2">HepT-like domain-containing protein</fullName>
    </recommendedName>
</protein>
<evidence type="ECO:0000313" key="4">
    <source>
        <dbReference type="Proteomes" id="UP000521227"/>
    </source>
</evidence>
<reference evidence="3 4" key="1">
    <citation type="submission" date="2020-08" db="EMBL/GenBank/DDBJ databases">
        <title>Genomic Encyclopedia of Type Strains, Phase IV (KMG-IV): sequencing the most valuable type-strain genomes for metagenomic binning, comparative biology and taxonomic classification.</title>
        <authorList>
            <person name="Goeker M."/>
        </authorList>
    </citation>
    <scope>NUCLEOTIDE SEQUENCE [LARGE SCALE GENOMIC DNA]</scope>
    <source>
        <strain evidence="3 4">DSM 17498</strain>
    </source>
</reference>
<accession>A0A840N9M9</accession>
<feature type="domain" description="HepT-like" evidence="2">
    <location>
        <begin position="45"/>
        <end position="155"/>
    </location>
</feature>
<dbReference type="Pfam" id="PF20797">
    <property type="entry name" value="HepT-like_2"/>
    <property type="match status" value="1"/>
</dbReference>
<evidence type="ECO:0000256" key="1">
    <source>
        <dbReference type="SAM" id="MobiDB-lite"/>
    </source>
</evidence>
<comment type="caution">
    <text evidence="3">The sequence shown here is derived from an EMBL/GenBank/DDBJ whole genome shotgun (WGS) entry which is preliminary data.</text>
</comment>
<dbReference type="RefSeq" id="WP_184090796.1">
    <property type="nucleotide sequence ID" value="NZ_JACHIJ010000016.1"/>
</dbReference>
<gene>
    <name evidence="3" type="ORF">HNQ36_005328</name>
</gene>
<evidence type="ECO:0000259" key="2">
    <source>
        <dbReference type="Pfam" id="PF20797"/>
    </source>
</evidence>
<dbReference type="EMBL" id="JACHIJ010000016">
    <property type="protein sequence ID" value="MBB5055317.1"/>
    <property type="molecule type" value="Genomic_DNA"/>
</dbReference>
<dbReference type="AlphaFoldDB" id="A0A840N9M9"/>
<feature type="compositionally biased region" description="Gly residues" evidence="1">
    <location>
        <begin position="169"/>
        <end position="180"/>
    </location>
</feature>
<feature type="region of interest" description="Disordered" evidence="1">
    <location>
        <begin position="155"/>
        <end position="180"/>
    </location>
</feature>
<proteinExistence type="predicted"/>
<dbReference type="Proteomes" id="UP000521227">
    <property type="component" value="Unassembled WGS sequence"/>
</dbReference>
<organism evidence="3 4">
    <name type="scientific">Afipia massiliensis</name>
    <dbReference type="NCBI Taxonomy" id="211460"/>
    <lineage>
        <taxon>Bacteria</taxon>
        <taxon>Pseudomonadati</taxon>
        <taxon>Pseudomonadota</taxon>
        <taxon>Alphaproteobacteria</taxon>
        <taxon>Hyphomicrobiales</taxon>
        <taxon>Nitrobacteraceae</taxon>
        <taxon>Afipia</taxon>
    </lineage>
</organism>
<sequence>MSDSRWSDVEADVEQALMHFGMAIQIFQAGGFDDPGIEGYKSTSAFKQGMDAGYTAVERAIEGILGILGEELPTGRDFHKVLLDRVTRPLTGDHARPAIFDERLKKDLLEALRMRYRVRHSSYDEFIPHLAEPSVDAARDIVARIRNAINEFKRKIDPERADDNDGDDGAGGGASGGPPV</sequence>